<evidence type="ECO:0000256" key="3">
    <source>
        <dbReference type="ARBA" id="ARBA00022448"/>
    </source>
</evidence>
<dbReference type="HOGENOM" id="CLU_023283_0_0_4"/>
<evidence type="ECO:0000256" key="4">
    <source>
        <dbReference type="ARBA" id="ARBA00022452"/>
    </source>
</evidence>
<dbReference type="InterPro" id="IPR051906">
    <property type="entry name" value="TolC-like"/>
</dbReference>
<protein>
    <submittedName>
        <fullName evidence="8">Transporter</fullName>
    </submittedName>
</protein>
<dbReference type="PANTHER" id="PTHR30026:SF20">
    <property type="entry name" value="OUTER MEMBRANE PROTEIN TOLC"/>
    <property type="match status" value="1"/>
</dbReference>
<dbReference type="GO" id="GO:0009279">
    <property type="term" value="C:cell outer membrane"/>
    <property type="evidence" value="ECO:0007669"/>
    <property type="project" value="UniProtKB-SubCell"/>
</dbReference>
<dbReference type="GO" id="GO:1990281">
    <property type="term" value="C:efflux pump complex"/>
    <property type="evidence" value="ECO:0007669"/>
    <property type="project" value="TreeGrafter"/>
</dbReference>
<dbReference type="PROSITE" id="PS51257">
    <property type="entry name" value="PROKAR_LIPOPROTEIN"/>
    <property type="match status" value="1"/>
</dbReference>
<evidence type="ECO:0000256" key="7">
    <source>
        <dbReference type="ARBA" id="ARBA00023237"/>
    </source>
</evidence>
<dbReference type="InterPro" id="IPR003423">
    <property type="entry name" value="OMP_efflux"/>
</dbReference>
<dbReference type="KEGG" id="ctes:O987_09645"/>
<comment type="subcellular location">
    <subcellularLocation>
        <location evidence="1">Cell outer membrane</location>
    </subcellularLocation>
</comment>
<dbReference type="Pfam" id="PF02321">
    <property type="entry name" value="OEP"/>
    <property type="match status" value="1"/>
</dbReference>
<evidence type="ECO:0000256" key="6">
    <source>
        <dbReference type="ARBA" id="ARBA00023136"/>
    </source>
</evidence>
<keyword evidence="4" id="KW-1134">Transmembrane beta strand</keyword>
<dbReference type="GO" id="GO:0015562">
    <property type="term" value="F:efflux transmembrane transporter activity"/>
    <property type="evidence" value="ECO:0007669"/>
    <property type="project" value="InterPro"/>
</dbReference>
<reference evidence="8 9" key="1">
    <citation type="journal article" date="2014" name="Genome Announc.">
        <title>Complete Genome Sequence of Polychlorinated Biphenyl Degrader Comamonas testosteroni TK102 (NBRC 109938).</title>
        <authorList>
            <person name="Fukuda K."/>
            <person name="Hosoyama A."/>
            <person name="Tsuchikane K."/>
            <person name="Ohji S."/>
            <person name="Yamazoe A."/>
            <person name="Fujita N."/>
            <person name="Shintani M."/>
            <person name="Kimbara K."/>
        </authorList>
    </citation>
    <scope>NUCLEOTIDE SEQUENCE [LARGE SCALE GENOMIC DNA]</scope>
    <source>
        <strain evidence="8">TK102</strain>
    </source>
</reference>
<keyword evidence="3" id="KW-0813">Transport</keyword>
<evidence type="ECO:0000256" key="2">
    <source>
        <dbReference type="ARBA" id="ARBA00007613"/>
    </source>
</evidence>
<dbReference type="GO" id="GO:0015288">
    <property type="term" value="F:porin activity"/>
    <property type="evidence" value="ECO:0007669"/>
    <property type="project" value="TreeGrafter"/>
</dbReference>
<evidence type="ECO:0000256" key="5">
    <source>
        <dbReference type="ARBA" id="ARBA00022692"/>
    </source>
</evidence>
<evidence type="ECO:0000313" key="9">
    <source>
        <dbReference type="Proteomes" id="UP000028782"/>
    </source>
</evidence>
<keyword evidence="5" id="KW-0812">Transmembrane</keyword>
<keyword evidence="7" id="KW-0998">Cell outer membrane</keyword>
<keyword evidence="6" id="KW-0472">Membrane</keyword>
<sequence>MNALAHRRPENHFRGRVRLTALLGSAIWLTGCANLTGQALSTEEIQSQVRADRQSLGKDVAAVTGPVSLEEAIARAIKYNAAQRLRGMEEAVAQGTANVARFDMLPKLVASAGYRYRDKDLISRSTDSVTGAPSLAHPYISSDRESTLTSLSFSWSLLDFGQSYYAARQHADRAQIAAERRRKAIHTLIQDVRIAYWRVAAAQALESSLQTAGQDADKALEDSRKVEAEKLRSPMEPLRYQRQLLENIRLLEAIQQELSSSRIELASLMGVSPAELNQPLRVIEPAASNAQRWLEQPVDKLEDRALLLNPDLRESLYNARIANEETKRVMLRMFPGLSFNYGVNKSSDSYLINDRWQDAGLQISFNLLGLLSLPAQRQLADAGVQLADQRRLATQMAVLTQLHVARLQFANAVRQYERAQTIASVDQRLSEHVNNQVQADKLNALERVSQQTTTILSVLRRYQAQSNMQAASSRLQATLGMEPVIEGSDSMPLPELTQAVGKSLQSWDAGQFQ</sequence>
<dbReference type="Gene3D" id="1.20.1600.10">
    <property type="entry name" value="Outer membrane efflux proteins (OEP)"/>
    <property type="match status" value="1"/>
</dbReference>
<dbReference type="SUPFAM" id="SSF56954">
    <property type="entry name" value="Outer membrane efflux proteins (OEP)"/>
    <property type="match status" value="1"/>
</dbReference>
<dbReference type="RefSeq" id="WP_003056910.1">
    <property type="nucleotide sequence ID" value="NZ_CP006704.1"/>
</dbReference>
<proteinExistence type="inferred from homology"/>
<evidence type="ECO:0000256" key="1">
    <source>
        <dbReference type="ARBA" id="ARBA00004442"/>
    </source>
</evidence>
<dbReference type="AlphaFoldDB" id="A0A076PH21"/>
<organism evidence="8 9">
    <name type="scientific">Comamonas testosteroni TK102</name>
    <dbReference type="NCBI Taxonomy" id="1392005"/>
    <lineage>
        <taxon>Bacteria</taxon>
        <taxon>Pseudomonadati</taxon>
        <taxon>Pseudomonadota</taxon>
        <taxon>Betaproteobacteria</taxon>
        <taxon>Burkholderiales</taxon>
        <taxon>Comamonadaceae</taxon>
        <taxon>Comamonas</taxon>
    </lineage>
</organism>
<gene>
    <name evidence="8" type="ORF">O987_09645</name>
</gene>
<name>A0A076PH21_COMTE</name>
<dbReference type="PANTHER" id="PTHR30026">
    <property type="entry name" value="OUTER MEMBRANE PROTEIN TOLC"/>
    <property type="match status" value="1"/>
</dbReference>
<dbReference type="Proteomes" id="UP000028782">
    <property type="component" value="Chromosome"/>
</dbReference>
<dbReference type="EMBL" id="CP006704">
    <property type="protein sequence ID" value="AIJ46054.1"/>
    <property type="molecule type" value="Genomic_DNA"/>
</dbReference>
<accession>A0A076PH21</accession>
<evidence type="ECO:0000313" key="8">
    <source>
        <dbReference type="EMBL" id="AIJ46054.1"/>
    </source>
</evidence>
<comment type="similarity">
    <text evidence="2">Belongs to the outer membrane factor (OMF) (TC 1.B.17) family.</text>
</comment>